<evidence type="ECO:0000256" key="2">
    <source>
        <dbReference type="ARBA" id="ARBA00022553"/>
    </source>
</evidence>
<dbReference type="Proteomes" id="UP000717328">
    <property type="component" value="Unassembled WGS sequence"/>
</dbReference>
<dbReference type="SUPFAM" id="SSF56801">
    <property type="entry name" value="Acetyl-CoA synthetase-like"/>
    <property type="match status" value="1"/>
</dbReference>
<dbReference type="InterPro" id="IPR000873">
    <property type="entry name" value="AMP-dep_synth/lig_dom"/>
</dbReference>
<evidence type="ECO:0000313" key="7">
    <source>
        <dbReference type="Proteomes" id="UP000717328"/>
    </source>
</evidence>
<sequence length="328" mass="35846">MAAKVFNQELLQNLSQTDRQLFSQFGLGDEVSQPFETVHRAFEHHARLHPDTVAVENFEDKITYSELDRQANCLATHLRTNGVAPGQRVCLLVERSILMVVGIIGVLKAGGAYVPLDGNVVADKTLNHALKDSGSSLALVQRKFTHRIGEMPILCLEDIICTSPESTHCGKPEDLATKNDSAYIIYTSGTTGVPKGVDVMHRNVTNQVVCIAPGNLKMAHGVRVSQLMNISFDMAAWEILGSMCNGATLCLRGKTSKEWRAVMKTVDVVVATPSMLAPHNPVDYPTIKVVAVAGEPCPKALADNWAKTTSFYNCCGPTEVYWFAWLFG</sequence>
<keyword evidence="2" id="KW-0597">Phosphoprotein</keyword>
<evidence type="ECO:0000256" key="3">
    <source>
        <dbReference type="ARBA" id="ARBA00022598"/>
    </source>
</evidence>
<proteinExistence type="inferred from homology"/>
<dbReference type="GO" id="GO:0031177">
    <property type="term" value="F:phosphopantetheine binding"/>
    <property type="evidence" value="ECO:0007669"/>
    <property type="project" value="TreeGrafter"/>
</dbReference>
<dbReference type="GO" id="GO:0043041">
    <property type="term" value="P:amino acid activation for nonribosomal peptide biosynthetic process"/>
    <property type="evidence" value="ECO:0007669"/>
    <property type="project" value="TreeGrafter"/>
</dbReference>
<dbReference type="GO" id="GO:0005737">
    <property type="term" value="C:cytoplasm"/>
    <property type="evidence" value="ECO:0007669"/>
    <property type="project" value="TreeGrafter"/>
</dbReference>
<evidence type="ECO:0000256" key="4">
    <source>
        <dbReference type="ARBA" id="ARBA00029454"/>
    </source>
</evidence>
<comment type="similarity">
    <text evidence="4">Belongs to the NRP synthetase family.</text>
</comment>
<comment type="caution">
    <text evidence="6">The sequence shown here is derived from an EMBL/GenBank/DDBJ whole genome shotgun (WGS) entry which is preliminary data.</text>
</comment>
<dbReference type="Pfam" id="PF00501">
    <property type="entry name" value="AMP-binding"/>
    <property type="match status" value="1"/>
</dbReference>
<dbReference type="GO" id="GO:0016874">
    <property type="term" value="F:ligase activity"/>
    <property type="evidence" value="ECO:0007669"/>
    <property type="project" value="UniProtKB-KW"/>
</dbReference>
<dbReference type="PANTHER" id="PTHR45527">
    <property type="entry name" value="NONRIBOSOMAL PEPTIDE SYNTHETASE"/>
    <property type="match status" value="1"/>
</dbReference>
<gene>
    <name evidence="6" type="ORF">H0H81_007107</name>
</gene>
<dbReference type="FunFam" id="3.40.50.980:FF:000001">
    <property type="entry name" value="Non-ribosomal peptide synthetase"/>
    <property type="match status" value="1"/>
</dbReference>
<dbReference type="AlphaFoldDB" id="A0A9P7FTD1"/>
<reference evidence="6" key="1">
    <citation type="submission" date="2021-02" db="EMBL/GenBank/DDBJ databases">
        <authorList>
            <person name="Nieuwenhuis M."/>
            <person name="Van De Peppel L.J.J."/>
        </authorList>
    </citation>
    <scope>NUCLEOTIDE SEQUENCE</scope>
    <source>
        <strain evidence="6">D49</strain>
    </source>
</reference>
<evidence type="ECO:0000259" key="5">
    <source>
        <dbReference type="Pfam" id="PF00501"/>
    </source>
</evidence>
<evidence type="ECO:0000313" key="6">
    <source>
        <dbReference type="EMBL" id="KAG5636711.1"/>
    </source>
</evidence>
<dbReference type="PANTHER" id="PTHR45527:SF11">
    <property type="entry name" value="NONRIBOSOMAL PEPTIDE SYNTHETASE 5"/>
    <property type="match status" value="1"/>
</dbReference>
<dbReference type="PROSITE" id="PS00455">
    <property type="entry name" value="AMP_BINDING"/>
    <property type="match status" value="1"/>
</dbReference>
<dbReference type="EMBL" id="JABCKI010005901">
    <property type="protein sequence ID" value="KAG5636711.1"/>
    <property type="molecule type" value="Genomic_DNA"/>
</dbReference>
<dbReference type="InterPro" id="IPR042099">
    <property type="entry name" value="ANL_N_sf"/>
</dbReference>
<dbReference type="InterPro" id="IPR020845">
    <property type="entry name" value="AMP-binding_CS"/>
</dbReference>
<feature type="domain" description="AMP-dependent synthetase/ligase" evidence="5">
    <location>
        <begin position="42"/>
        <end position="323"/>
    </location>
</feature>
<dbReference type="GO" id="GO:0044550">
    <property type="term" value="P:secondary metabolite biosynthetic process"/>
    <property type="evidence" value="ECO:0007669"/>
    <property type="project" value="TreeGrafter"/>
</dbReference>
<reference evidence="6" key="2">
    <citation type="submission" date="2021-10" db="EMBL/GenBank/DDBJ databases">
        <title>Phylogenomics reveals ancestral predisposition of the termite-cultivated fungus Termitomyces towards a domesticated lifestyle.</title>
        <authorList>
            <person name="Auxier B."/>
            <person name="Grum-Grzhimaylo A."/>
            <person name="Cardenas M.E."/>
            <person name="Lodge J.D."/>
            <person name="Laessoe T."/>
            <person name="Pedersen O."/>
            <person name="Smith M.E."/>
            <person name="Kuyper T.W."/>
            <person name="Franco-Molano E.A."/>
            <person name="Baroni T.J."/>
            <person name="Aanen D.K."/>
        </authorList>
    </citation>
    <scope>NUCLEOTIDE SEQUENCE</scope>
    <source>
        <strain evidence="6">D49</strain>
    </source>
</reference>
<name>A0A9P7FTD1_9AGAR</name>
<keyword evidence="7" id="KW-1185">Reference proteome</keyword>
<dbReference type="Gene3D" id="3.40.50.12780">
    <property type="entry name" value="N-terminal domain of ligase-like"/>
    <property type="match status" value="1"/>
</dbReference>
<accession>A0A9P7FTD1</accession>
<evidence type="ECO:0000256" key="1">
    <source>
        <dbReference type="ARBA" id="ARBA00022450"/>
    </source>
</evidence>
<dbReference type="OrthoDB" id="2970380at2759"/>
<keyword evidence="3" id="KW-0436">Ligase</keyword>
<keyword evidence="1" id="KW-0596">Phosphopantetheine</keyword>
<protein>
    <recommendedName>
        <fullName evidence="5">AMP-dependent synthetase/ligase domain-containing protein</fullName>
    </recommendedName>
</protein>
<organism evidence="6 7">
    <name type="scientific">Sphagnurus paluster</name>
    <dbReference type="NCBI Taxonomy" id="117069"/>
    <lineage>
        <taxon>Eukaryota</taxon>
        <taxon>Fungi</taxon>
        <taxon>Dikarya</taxon>
        <taxon>Basidiomycota</taxon>
        <taxon>Agaricomycotina</taxon>
        <taxon>Agaricomycetes</taxon>
        <taxon>Agaricomycetidae</taxon>
        <taxon>Agaricales</taxon>
        <taxon>Tricholomatineae</taxon>
        <taxon>Lyophyllaceae</taxon>
        <taxon>Sphagnurus</taxon>
    </lineage>
</organism>